<dbReference type="AlphaFoldDB" id="A0A438N1Z3"/>
<evidence type="ECO:0000256" key="1">
    <source>
        <dbReference type="ARBA" id="ARBA00001974"/>
    </source>
</evidence>
<evidence type="ECO:0000256" key="3">
    <source>
        <dbReference type="ARBA" id="ARBA00022630"/>
    </source>
</evidence>
<accession>A0A438N1Z3</accession>
<dbReference type="SUPFAM" id="SSF51905">
    <property type="entry name" value="FAD/NAD(P)-binding domain"/>
    <property type="match status" value="3"/>
</dbReference>
<proteinExistence type="inferred from homology"/>
<dbReference type="OrthoDB" id="74360at2759"/>
<sequence length="567" mass="63362">MITRVQSAPRVAERPIDAPRGISVRVIGAGISGMLAAIKLREATSMVDIKIYEKNKDLGGTWYENRYPDIPAHIYQLSFDSNVAWSKFYAGQAEILRYWQRVAEKYNLRQLMHFSHRVTHAQWLADESRWEIEILNELTGETIKDSCHVLISAVGLLNAWKWPDIPGLEDFQGAKMHSAAWDADFDPQGKDVAVIGAGSSGIQIVPSIQGAARRLDHYVRGQTWIATPMAAQELAKRGVDAGNFEYTDKEIKQWQQDPESYLEYRKQVENTVQSDFEVTLRDSALQQQARGYFQSLMAQRLKKKPEILKQILPSFAPLCKRLTPGPGYLEALSEDNVEVISSAIKKITKTGIETADGHHREVDAIICATGFNTSFTGGFPIVGLDNQRLFGKSDRTRTSTYLSMMVDTHPNLVMLLGPNSGVGAGNLLIIMEHVAGYIAKLVAKMQRENILSIRPSKQCVDDFTQYCESYFERTVYSEVCPSWYKADGKVAALWPGSSLHAIKALSEPRWEDFEYSHVDDNGTGWLGNGCTLADIDAKADKSYYLKSLAQIQHDLAPEVGGLDIAHP</sequence>
<dbReference type="InterPro" id="IPR051209">
    <property type="entry name" value="FAD-bind_Monooxygenase_sf"/>
</dbReference>
<reference evidence="6 7" key="1">
    <citation type="submission" date="2017-03" db="EMBL/GenBank/DDBJ databases">
        <title>Genomes of endolithic fungi from Antarctica.</title>
        <authorList>
            <person name="Coleine C."/>
            <person name="Masonjones S."/>
            <person name="Stajich J.E."/>
        </authorList>
    </citation>
    <scope>NUCLEOTIDE SEQUENCE [LARGE SCALE GENOMIC DNA]</scope>
    <source>
        <strain evidence="6 7">CCFEE 6314</strain>
    </source>
</reference>
<comment type="caution">
    <text evidence="6">The sequence shown here is derived from an EMBL/GenBank/DDBJ whole genome shotgun (WGS) entry which is preliminary data.</text>
</comment>
<dbReference type="Gene3D" id="3.50.50.60">
    <property type="entry name" value="FAD/NAD(P)-binding domain"/>
    <property type="match status" value="2"/>
</dbReference>
<dbReference type="GO" id="GO:0004499">
    <property type="term" value="F:N,N-dimethylaniline monooxygenase activity"/>
    <property type="evidence" value="ECO:0007669"/>
    <property type="project" value="InterPro"/>
</dbReference>
<dbReference type="InterPro" id="IPR036188">
    <property type="entry name" value="FAD/NAD-bd_sf"/>
</dbReference>
<evidence type="ECO:0000313" key="6">
    <source>
        <dbReference type="EMBL" id="RVX69750.1"/>
    </source>
</evidence>
<evidence type="ECO:0000256" key="4">
    <source>
        <dbReference type="ARBA" id="ARBA00022827"/>
    </source>
</evidence>
<evidence type="ECO:0008006" key="8">
    <source>
        <dbReference type="Google" id="ProtNLM"/>
    </source>
</evidence>
<dbReference type="VEuPathDB" id="FungiDB:PV10_01760"/>
<keyword evidence="5" id="KW-0560">Oxidoreductase</keyword>
<dbReference type="PANTHER" id="PTHR42877">
    <property type="entry name" value="L-ORNITHINE N(5)-MONOOXYGENASE-RELATED"/>
    <property type="match status" value="1"/>
</dbReference>
<evidence type="ECO:0000313" key="7">
    <source>
        <dbReference type="Proteomes" id="UP000288859"/>
    </source>
</evidence>
<keyword evidence="3" id="KW-0285">Flavoprotein</keyword>
<dbReference type="PANTHER" id="PTHR42877:SF7">
    <property type="entry name" value="FLAVIN-BINDING MONOOXYGENASE-RELATED"/>
    <property type="match status" value="1"/>
</dbReference>
<name>A0A438N1Z3_EXOME</name>
<comment type="similarity">
    <text evidence="2">Belongs to the FAD-binding monooxygenase family.</text>
</comment>
<dbReference type="GO" id="GO:0050661">
    <property type="term" value="F:NADP binding"/>
    <property type="evidence" value="ECO:0007669"/>
    <property type="project" value="InterPro"/>
</dbReference>
<evidence type="ECO:0000256" key="5">
    <source>
        <dbReference type="ARBA" id="ARBA00023002"/>
    </source>
</evidence>
<dbReference type="EMBL" id="NAJM01000027">
    <property type="protein sequence ID" value="RVX69750.1"/>
    <property type="molecule type" value="Genomic_DNA"/>
</dbReference>
<gene>
    <name evidence="6" type="ORF">B0A52_06395</name>
</gene>
<dbReference type="Proteomes" id="UP000288859">
    <property type="component" value="Unassembled WGS sequence"/>
</dbReference>
<dbReference type="InterPro" id="IPR020946">
    <property type="entry name" value="Flavin_mOase-like"/>
</dbReference>
<dbReference type="Pfam" id="PF00743">
    <property type="entry name" value="FMO-like"/>
    <property type="match status" value="1"/>
</dbReference>
<organism evidence="6 7">
    <name type="scientific">Exophiala mesophila</name>
    <name type="common">Black yeast-like fungus</name>
    <dbReference type="NCBI Taxonomy" id="212818"/>
    <lineage>
        <taxon>Eukaryota</taxon>
        <taxon>Fungi</taxon>
        <taxon>Dikarya</taxon>
        <taxon>Ascomycota</taxon>
        <taxon>Pezizomycotina</taxon>
        <taxon>Eurotiomycetes</taxon>
        <taxon>Chaetothyriomycetidae</taxon>
        <taxon>Chaetothyriales</taxon>
        <taxon>Herpotrichiellaceae</taxon>
        <taxon>Exophiala</taxon>
    </lineage>
</organism>
<evidence type="ECO:0000256" key="2">
    <source>
        <dbReference type="ARBA" id="ARBA00010139"/>
    </source>
</evidence>
<protein>
    <recommendedName>
        <fullName evidence="8">FAD/NAD(P)-binding domain-containing protein</fullName>
    </recommendedName>
</protein>
<comment type="cofactor">
    <cofactor evidence="1">
        <name>FAD</name>
        <dbReference type="ChEBI" id="CHEBI:57692"/>
    </cofactor>
</comment>
<dbReference type="PRINTS" id="PR00368">
    <property type="entry name" value="FADPNR"/>
</dbReference>
<keyword evidence="4" id="KW-0274">FAD</keyword>
<dbReference type="GO" id="GO:0050660">
    <property type="term" value="F:flavin adenine dinucleotide binding"/>
    <property type="evidence" value="ECO:0007669"/>
    <property type="project" value="InterPro"/>
</dbReference>